<dbReference type="InterPro" id="IPR053270">
    <property type="entry name" value="Fv1_restriction_factor"/>
</dbReference>
<gene>
    <name evidence="2" type="ORF">GDO78_015675</name>
</gene>
<dbReference type="GO" id="GO:0009615">
    <property type="term" value="P:response to virus"/>
    <property type="evidence" value="ECO:0007669"/>
    <property type="project" value="TreeGrafter"/>
</dbReference>
<comment type="caution">
    <text evidence="2">The sequence shown here is derived from an EMBL/GenBank/DDBJ whole genome shotgun (WGS) entry which is preliminary data.</text>
</comment>
<reference evidence="2" key="1">
    <citation type="thesis" date="2020" institute="ProQuest LLC" country="789 East Eisenhower Parkway, Ann Arbor, MI, USA">
        <title>Comparative Genomics and Chromosome Evolution.</title>
        <authorList>
            <person name="Mudd A.B."/>
        </authorList>
    </citation>
    <scope>NUCLEOTIDE SEQUENCE</scope>
    <source>
        <strain evidence="2">HN-11 Male</strain>
        <tissue evidence="2">Kidney and liver</tissue>
    </source>
</reference>
<name>A0A8J6B5K7_ELECQ</name>
<dbReference type="AlphaFoldDB" id="A0A8J6B5K7"/>
<evidence type="ECO:0000313" key="2">
    <source>
        <dbReference type="EMBL" id="KAG9461811.1"/>
    </source>
</evidence>
<dbReference type="Proteomes" id="UP000770717">
    <property type="component" value="Unassembled WGS sequence"/>
</dbReference>
<organism evidence="2 3">
    <name type="scientific">Eleutherodactylus coqui</name>
    <name type="common">Puerto Rican coqui</name>
    <dbReference type="NCBI Taxonomy" id="57060"/>
    <lineage>
        <taxon>Eukaryota</taxon>
        <taxon>Metazoa</taxon>
        <taxon>Chordata</taxon>
        <taxon>Craniata</taxon>
        <taxon>Vertebrata</taxon>
        <taxon>Euteleostomi</taxon>
        <taxon>Amphibia</taxon>
        <taxon>Batrachia</taxon>
        <taxon>Anura</taxon>
        <taxon>Neobatrachia</taxon>
        <taxon>Hyloidea</taxon>
        <taxon>Eleutherodactylidae</taxon>
        <taxon>Eleutherodactylinae</taxon>
        <taxon>Eleutherodactylus</taxon>
        <taxon>Eleutherodactylus</taxon>
    </lineage>
</organism>
<accession>A0A8J6B5K7</accession>
<keyword evidence="3" id="KW-1185">Reference proteome</keyword>
<dbReference type="EMBL" id="WNTK01016298">
    <property type="protein sequence ID" value="KAG9461811.1"/>
    <property type="molecule type" value="Genomic_DNA"/>
</dbReference>
<evidence type="ECO:0000256" key="1">
    <source>
        <dbReference type="SAM" id="MobiDB-lite"/>
    </source>
</evidence>
<dbReference type="PANTHER" id="PTHR48195">
    <property type="entry name" value="FRIEND VIRUS SUSCEPTIBILITY PROTEIN 1"/>
    <property type="match status" value="1"/>
</dbReference>
<protein>
    <submittedName>
        <fullName evidence="2">Uncharacterized protein</fullName>
    </submittedName>
</protein>
<proteinExistence type="predicted"/>
<dbReference type="PANTHER" id="PTHR48195:SF1">
    <property type="entry name" value="RIKEN CDNA 2410002F23 GENE"/>
    <property type="match status" value="1"/>
</dbReference>
<feature type="region of interest" description="Disordered" evidence="1">
    <location>
        <begin position="62"/>
        <end position="85"/>
    </location>
</feature>
<dbReference type="OrthoDB" id="9909099at2759"/>
<evidence type="ECO:0000313" key="3">
    <source>
        <dbReference type="Proteomes" id="UP000770717"/>
    </source>
</evidence>
<feature type="compositionally biased region" description="Polar residues" evidence="1">
    <location>
        <begin position="67"/>
        <end position="85"/>
    </location>
</feature>
<dbReference type="GO" id="GO:0005794">
    <property type="term" value="C:Golgi apparatus"/>
    <property type="evidence" value="ECO:0007669"/>
    <property type="project" value="TreeGrafter"/>
</dbReference>
<sequence length="115" mass="13035">MNEQNDLMRRVLTTCVRNKMIKTAPPAYKEVNMPVLINQTGHPVAEVLKAVRQLGDLGDFGPVFNEDGSQQDQNPNCTRRTKVNQSGVNRRDMFIALLKAGVPWEKIDEIHTDEM</sequence>